<feature type="region of interest" description="Disordered" evidence="1">
    <location>
        <begin position="1"/>
        <end position="26"/>
    </location>
</feature>
<feature type="region of interest" description="Disordered" evidence="1">
    <location>
        <begin position="40"/>
        <end position="62"/>
    </location>
</feature>
<dbReference type="EMBL" id="FN595227">
    <property type="protein sequence ID" value="CCB45583.1"/>
    <property type="molecule type" value="Genomic_DNA"/>
</dbReference>
<proteinExistence type="predicted"/>
<feature type="compositionally biased region" description="Pro residues" evidence="1">
    <location>
        <begin position="40"/>
        <end position="52"/>
    </location>
</feature>
<dbReference type="STRING" id="29760.F6H0R4"/>
<evidence type="ECO:0000256" key="1">
    <source>
        <dbReference type="SAM" id="MobiDB-lite"/>
    </source>
</evidence>
<dbReference type="AlphaFoldDB" id="F6H0R4"/>
<dbReference type="InParanoid" id="F6H0R4"/>
<protein>
    <submittedName>
        <fullName evidence="2">Uncharacterized protein</fullName>
    </submittedName>
</protein>
<evidence type="ECO:0000313" key="2">
    <source>
        <dbReference type="EMBL" id="CCB45583.1"/>
    </source>
</evidence>
<accession>F6H0R4</accession>
<reference evidence="3" key="1">
    <citation type="journal article" date="2007" name="Nature">
        <title>The grapevine genome sequence suggests ancestral hexaploidization in major angiosperm phyla.</title>
        <authorList>
            <consortium name="The French-Italian Public Consortium for Grapevine Genome Characterization."/>
            <person name="Jaillon O."/>
            <person name="Aury J.-M."/>
            <person name="Noel B."/>
            <person name="Policriti A."/>
            <person name="Clepet C."/>
            <person name="Casagrande A."/>
            <person name="Choisne N."/>
            <person name="Aubourg S."/>
            <person name="Vitulo N."/>
            <person name="Jubin C."/>
            <person name="Vezzi A."/>
            <person name="Legeai F."/>
            <person name="Hugueney P."/>
            <person name="Dasilva C."/>
            <person name="Horner D."/>
            <person name="Mica E."/>
            <person name="Jublot D."/>
            <person name="Poulain J."/>
            <person name="Bruyere C."/>
            <person name="Billault A."/>
            <person name="Segurens B."/>
            <person name="Gouyvenoux M."/>
            <person name="Ugarte E."/>
            <person name="Cattonaro F."/>
            <person name="Anthouard V."/>
            <person name="Vico V."/>
            <person name="Del Fabbro C."/>
            <person name="Alaux M."/>
            <person name="Di Gaspero G."/>
            <person name="Dumas V."/>
            <person name="Felice N."/>
            <person name="Paillard S."/>
            <person name="Juman I."/>
            <person name="Moroldo M."/>
            <person name="Scalabrin S."/>
            <person name="Canaguier A."/>
            <person name="Le Clainche I."/>
            <person name="Malacrida G."/>
            <person name="Durand E."/>
            <person name="Pesole G."/>
            <person name="Laucou V."/>
            <person name="Chatelet P."/>
            <person name="Merdinoglu D."/>
            <person name="Delledonne M."/>
            <person name="Pezzotti M."/>
            <person name="Lecharny A."/>
            <person name="Scarpelli C."/>
            <person name="Artiguenave F."/>
            <person name="Pe M.E."/>
            <person name="Valle G."/>
            <person name="Morgante M."/>
            <person name="Caboche M."/>
            <person name="Adam-Blondon A.-F."/>
            <person name="Weissenbach J."/>
            <person name="Quetier F."/>
            <person name="Wincker P."/>
        </authorList>
    </citation>
    <scope>NUCLEOTIDE SEQUENCE [LARGE SCALE GENOMIC DNA]</scope>
    <source>
        <strain evidence="3">cv. Pinot noir / PN40024</strain>
    </source>
</reference>
<evidence type="ECO:0000313" key="3">
    <source>
        <dbReference type="Proteomes" id="UP000009183"/>
    </source>
</evidence>
<keyword evidence="3" id="KW-1185">Reference proteome</keyword>
<dbReference type="Proteomes" id="UP000009183">
    <property type="component" value="Chromosome 18"/>
</dbReference>
<name>F6H0R4_VITVI</name>
<gene>
    <name evidence="2" type="ordered locus">VIT_18s0001g06040</name>
</gene>
<dbReference type="PaxDb" id="29760-VIT_18s0001g06040.t01"/>
<organism evidence="2 3">
    <name type="scientific">Vitis vinifera</name>
    <name type="common">Grape</name>
    <dbReference type="NCBI Taxonomy" id="29760"/>
    <lineage>
        <taxon>Eukaryota</taxon>
        <taxon>Viridiplantae</taxon>
        <taxon>Streptophyta</taxon>
        <taxon>Embryophyta</taxon>
        <taxon>Tracheophyta</taxon>
        <taxon>Spermatophyta</taxon>
        <taxon>Magnoliopsida</taxon>
        <taxon>eudicotyledons</taxon>
        <taxon>Gunneridae</taxon>
        <taxon>Pentapetalae</taxon>
        <taxon>rosids</taxon>
        <taxon>Vitales</taxon>
        <taxon>Vitaceae</taxon>
        <taxon>Viteae</taxon>
        <taxon>Vitis</taxon>
    </lineage>
</organism>
<dbReference type="HOGENOM" id="CLU_176580_0_0_1"/>
<dbReference type="eggNOG" id="KOG2867">
    <property type="taxonomic scope" value="Eukaryota"/>
</dbReference>
<sequence>MDPHQHQPIGQADETSPPPSNTATTSCRCCGGPTTCPPPPAWSDISPPPPYRPIRAPAINLPPSNSQQAIILAPVPQAQKTPVVSPPYLFQIPVKRIQTRRHSPFP</sequence>